<reference evidence="1 2" key="1">
    <citation type="submission" date="2020-05" db="EMBL/GenBank/DDBJ databases">
        <title>Complete genome sequence of of a novel Thermoleptolyngbya strain isolated from hot springs of Ganzi, Sichuan China.</title>
        <authorList>
            <person name="Tang J."/>
            <person name="Daroch M."/>
            <person name="Li L."/>
            <person name="Waleron K."/>
            <person name="Waleron M."/>
            <person name="Waleron M."/>
        </authorList>
    </citation>
    <scope>NUCLEOTIDE SEQUENCE [LARGE SCALE GENOMIC DNA]</scope>
    <source>
        <strain evidence="1 2">PKUAC-SCTA183</strain>
    </source>
</reference>
<keyword evidence="2" id="KW-1185">Reference proteome</keyword>
<dbReference type="KEGG" id="theu:HPC62_16610"/>
<name>A0A6M8BAI5_9CYAN</name>
<proteinExistence type="predicted"/>
<evidence type="ECO:0000313" key="1">
    <source>
        <dbReference type="EMBL" id="QKD83608.1"/>
    </source>
</evidence>
<dbReference type="Pfam" id="PF14105">
    <property type="entry name" value="DUF4278"/>
    <property type="match status" value="1"/>
</dbReference>
<sequence length="61" mass="6600">MQLTYRSVNYAYTAAQLEASRQANLASMDLTHRGAKVHPAAPSATRSPGFPLKYRGVAYGS</sequence>
<protein>
    <submittedName>
        <fullName evidence="1">DUF4278 domain-containing protein</fullName>
    </submittedName>
</protein>
<organism evidence="1 2">
    <name type="scientific">Thermoleptolyngbya sichuanensis A183</name>
    <dbReference type="NCBI Taxonomy" id="2737172"/>
    <lineage>
        <taxon>Bacteria</taxon>
        <taxon>Bacillati</taxon>
        <taxon>Cyanobacteriota</taxon>
        <taxon>Cyanophyceae</taxon>
        <taxon>Oculatellales</taxon>
        <taxon>Oculatellaceae</taxon>
        <taxon>Thermoleptolyngbya</taxon>
        <taxon>Thermoleptolyngbya sichuanensis</taxon>
    </lineage>
</organism>
<dbReference type="AlphaFoldDB" id="A0A6M8BAI5"/>
<dbReference type="Proteomes" id="UP000505210">
    <property type="component" value="Chromosome"/>
</dbReference>
<evidence type="ECO:0000313" key="2">
    <source>
        <dbReference type="Proteomes" id="UP000505210"/>
    </source>
</evidence>
<gene>
    <name evidence="1" type="ORF">HPC62_16610</name>
</gene>
<dbReference type="RefSeq" id="WP_172357494.1">
    <property type="nucleotide sequence ID" value="NZ_CP053661.1"/>
</dbReference>
<dbReference type="EMBL" id="CP053661">
    <property type="protein sequence ID" value="QKD83608.1"/>
    <property type="molecule type" value="Genomic_DNA"/>
</dbReference>
<accession>A0A6M8BAI5</accession>
<dbReference type="InterPro" id="IPR025458">
    <property type="entry name" value="DUF4278"/>
</dbReference>